<dbReference type="NCBIfam" id="TIGR00018">
    <property type="entry name" value="panC"/>
    <property type="match status" value="1"/>
</dbReference>
<gene>
    <name evidence="8" type="primary">panC</name>
    <name evidence="9" type="ORF">ENI96_05425</name>
</gene>
<dbReference type="AlphaFoldDB" id="A0A831W4U4"/>
<evidence type="ECO:0000256" key="4">
    <source>
        <dbReference type="ARBA" id="ARBA00022655"/>
    </source>
</evidence>
<dbReference type="EMBL" id="DRKP01000060">
    <property type="protein sequence ID" value="HEB95853.1"/>
    <property type="molecule type" value="Genomic_DNA"/>
</dbReference>
<feature type="binding site" evidence="8">
    <location>
        <begin position="149"/>
        <end position="152"/>
    </location>
    <ligand>
        <name>ATP</name>
        <dbReference type="ChEBI" id="CHEBI:30616"/>
    </ligand>
</feature>
<dbReference type="PANTHER" id="PTHR21299:SF1">
    <property type="entry name" value="PANTOATE--BETA-ALANINE LIGASE"/>
    <property type="match status" value="1"/>
</dbReference>
<dbReference type="GO" id="GO:0015940">
    <property type="term" value="P:pantothenate biosynthetic process"/>
    <property type="evidence" value="ECO:0007669"/>
    <property type="project" value="UniProtKB-UniRule"/>
</dbReference>
<evidence type="ECO:0000256" key="5">
    <source>
        <dbReference type="ARBA" id="ARBA00022741"/>
    </source>
</evidence>
<dbReference type="GO" id="GO:0005829">
    <property type="term" value="C:cytosol"/>
    <property type="evidence" value="ECO:0007669"/>
    <property type="project" value="TreeGrafter"/>
</dbReference>
<protein>
    <recommendedName>
        <fullName evidence="8">Pantothenate synthetase</fullName>
        <shortName evidence="8">PS</shortName>
        <ecNumber evidence="8">6.3.2.1</ecNumber>
    </recommendedName>
    <alternativeName>
        <fullName evidence="8">Pantoate--beta-alanine ligase</fullName>
    </alternativeName>
    <alternativeName>
        <fullName evidence="8">Pantoate-activating enzyme</fullName>
    </alternativeName>
</protein>
<name>A0A831W4U4_9GAMM</name>
<feature type="binding site" evidence="8">
    <location>
        <begin position="186"/>
        <end position="189"/>
    </location>
    <ligand>
        <name>ATP</name>
        <dbReference type="ChEBI" id="CHEBI:30616"/>
    </ligand>
</feature>
<dbReference type="UniPathway" id="UPA00028">
    <property type="reaction ID" value="UER00005"/>
</dbReference>
<feature type="active site" description="Proton donor" evidence="8">
    <location>
        <position position="37"/>
    </location>
</feature>
<reference evidence="9" key="1">
    <citation type="journal article" date="2020" name="mSystems">
        <title>Genome- and Community-Level Interaction Insights into Carbon Utilization and Element Cycling Functions of Hydrothermarchaeota in Hydrothermal Sediment.</title>
        <authorList>
            <person name="Zhou Z."/>
            <person name="Liu Y."/>
            <person name="Xu W."/>
            <person name="Pan J."/>
            <person name="Luo Z.H."/>
            <person name="Li M."/>
        </authorList>
    </citation>
    <scope>NUCLEOTIDE SEQUENCE [LARGE SCALE GENOMIC DNA]</scope>
    <source>
        <strain evidence="9">HyVt-443</strain>
    </source>
</reference>
<accession>A0A831W4U4</accession>
<comment type="pathway">
    <text evidence="1 8">Cofactor biosynthesis; (R)-pantothenate biosynthesis; (R)-pantothenate from (R)-pantoate and beta-alanine: step 1/1.</text>
</comment>
<dbReference type="EC" id="6.3.2.1" evidence="8"/>
<evidence type="ECO:0000256" key="6">
    <source>
        <dbReference type="ARBA" id="ARBA00022840"/>
    </source>
</evidence>
<dbReference type="NCBIfam" id="TIGR00125">
    <property type="entry name" value="cyt_tran_rel"/>
    <property type="match status" value="1"/>
</dbReference>
<feature type="binding site" evidence="8">
    <location>
        <begin position="30"/>
        <end position="37"/>
    </location>
    <ligand>
        <name>ATP</name>
        <dbReference type="ChEBI" id="CHEBI:30616"/>
    </ligand>
</feature>
<dbReference type="Gene3D" id="3.40.50.620">
    <property type="entry name" value="HUPs"/>
    <property type="match status" value="1"/>
</dbReference>
<keyword evidence="5 8" id="KW-0547">Nucleotide-binding</keyword>
<dbReference type="InterPro" id="IPR004821">
    <property type="entry name" value="Cyt_trans-like"/>
</dbReference>
<comment type="catalytic activity">
    <reaction evidence="7 8">
        <text>(R)-pantoate + beta-alanine + ATP = (R)-pantothenate + AMP + diphosphate + H(+)</text>
        <dbReference type="Rhea" id="RHEA:10912"/>
        <dbReference type="ChEBI" id="CHEBI:15378"/>
        <dbReference type="ChEBI" id="CHEBI:15980"/>
        <dbReference type="ChEBI" id="CHEBI:29032"/>
        <dbReference type="ChEBI" id="CHEBI:30616"/>
        <dbReference type="ChEBI" id="CHEBI:33019"/>
        <dbReference type="ChEBI" id="CHEBI:57966"/>
        <dbReference type="ChEBI" id="CHEBI:456215"/>
        <dbReference type="EC" id="6.3.2.1"/>
    </reaction>
</comment>
<comment type="function">
    <text evidence="8">Catalyzes the condensation of pantoate with beta-alanine in an ATP-dependent reaction via a pantoyl-adenylate intermediate.</text>
</comment>
<dbReference type="InterPro" id="IPR042176">
    <property type="entry name" value="Pantoate_ligase_C"/>
</dbReference>
<keyword evidence="3 8" id="KW-0436">Ligase</keyword>
<feature type="binding site" evidence="8">
    <location>
        <position position="178"/>
    </location>
    <ligand>
        <name>ATP</name>
        <dbReference type="ChEBI" id="CHEBI:30616"/>
    </ligand>
</feature>
<dbReference type="Pfam" id="PF02569">
    <property type="entry name" value="Pantoate_ligase"/>
    <property type="match status" value="1"/>
</dbReference>
<dbReference type="Gene3D" id="3.30.1300.10">
    <property type="entry name" value="Pantoate-beta-alanine ligase, C-terminal domain"/>
    <property type="match status" value="1"/>
</dbReference>
<evidence type="ECO:0000256" key="2">
    <source>
        <dbReference type="ARBA" id="ARBA00009256"/>
    </source>
</evidence>
<dbReference type="GO" id="GO:0005524">
    <property type="term" value="F:ATP binding"/>
    <property type="evidence" value="ECO:0007669"/>
    <property type="project" value="UniProtKB-KW"/>
</dbReference>
<dbReference type="SUPFAM" id="SSF52374">
    <property type="entry name" value="Nucleotidylyl transferase"/>
    <property type="match status" value="1"/>
</dbReference>
<dbReference type="InterPro" id="IPR014729">
    <property type="entry name" value="Rossmann-like_a/b/a_fold"/>
</dbReference>
<evidence type="ECO:0000256" key="7">
    <source>
        <dbReference type="ARBA" id="ARBA00048258"/>
    </source>
</evidence>
<feature type="binding site" evidence="8">
    <location>
        <position position="61"/>
    </location>
    <ligand>
        <name>(R)-pantoate</name>
        <dbReference type="ChEBI" id="CHEBI:15980"/>
    </ligand>
</feature>
<evidence type="ECO:0000256" key="8">
    <source>
        <dbReference type="HAMAP-Rule" id="MF_00158"/>
    </source>
</evidence>
<comment type="similarity">
    <text evidence="2 8">Belongs to the pantothenate synthetase family.</text>
</comment>
<sequence>MIQVETVAALRRRRRQWREAGESVALVPTMGNLHAGHLRLVERARELADRVVVSIFVNPMQFGANEDIDAYPRTLDQDREKLEALDTDLLFAPPVEEVYQREPAQETRVQVPGLSERLCGIFRPGHFTGVATVVCKLFNMVQPEVAVFGRKDYQQLLVIRRLVEDLCLPVKIEGVDTVREADGLALSSRNGYLSREERSRAPAIYATLRHLAEEIRGGAGDYRGLERAGLARLAGAGLRPDYLEICRAADLEPAQAGERRLVILAAAWLGRARLIDNLLLTLE</sequence>
<evidence type="ECO:0000256" key="1">
    <source>
        <dbReference type="ARBA" id="ARBA00004990"/>
    </source>
</evidence>
<dbReference type="PANTHER" id="PTHR21299">
    <property type="entry name" value="CYTIDYLATE KINASE/PANTOATE-BETA-ALANINE LIGASE"/>
    <property type="match status" value="1"/>
</dbReference>
<comment type="miscellaneous">
    <text evidence="8">The reaction proceeds by a bi uni uni bi ping pong mechanism.</text>
</comment>
<comment type="subunit">
    <text evidence="8">Homodimer.</text>
</comment>
<dbReference type="GO" id="GO:0004592">
    <property type="term" value="F:pantoate-beta-alanine ligase activity"/>
    <property type="evidence" value="ECO:0007669"/>
    <property type="project" value="UniProtKB-UniRule"/>
</dbReference>
<keyword evidence="8" id="KW-0963">Cytoplasm</keyword>
<proteinExistence type="inferred from homology"/>
<dbReference type="HAMAP" id="MF_00158">
    <property type="entry name" value="PanC"/>
    <property type="match status" value="1"/>
</dbReference>
<evidence type="ECO:0000313" key="9">
    <source>
        <dbReference type="EMBL" id="HEB95853.1"/>
    </source>
</evidence>
<feature type="binding site" evidence="8">
    <location>
        <position position="155"/>
    </location>
    <ligand>
        <name>(R)-pantoate</name>
        <dbReference type="ChEBI" id="CHEBI:15980"/>
    </ligand>
</feature>
<dbReference type="InterPro" id="IPR003721">
    <property type="entry name" value="Pantoate_ligase"/>
</dbReference>
<feature type="binding site" evidence="8">
    <location>
        <position position="61"/>
    </location>
    <ligand>
        <name>beta-alanine</name>
        <dbReference type="ChEBI" id="CHEBI:57966"/>
    </ligand>
</feature>
<dbReference type="CDD" id="cd00560">
    <property type="entry name" value="PanC"/>
    <property type="match status" value="1"/>
</dbReference>
<comment type="caution">
    <text evidence="9">The sequence shown here is derived from an EMBL/GenBank/DDBJ whole genome shotgun (WGS) entry which is preliminary data.</text>
</comment>
<dbReference type="Proteomes" id="UP000886251">
    <property type="component" value="Unassembled WGS sequence"/>
</dbReference>
<comment type="subcellular location">
    <subcellularLocation>
        <location evidence="8">Cytoplasm</location>
    </subcellularLocation>
</comment>
<keyword evidence="6 8" id="KW-0067">ATP-binding</keyword>
<organism evidence="9">
    <name type="scientific">Sedimenticola thiotaurini</name>
    <dbReference type="NCBI Taxonomy" id="1543721"/>
    <lineage>
        <taxon>Bacteria</taxon>
        <taxon>Pseudomonadati</taxon>
        <taxon>Pseudomonadota</taxon>
        <taxon>Gammaproteobacteria</taxon>
        <taxon>Chromatiales</taxon>
        <taxon>Sedimenticolaceae</taxon>
        <taxon>Sedimenticola</taxon>
    </lineage>
</organism>
<dbReference type="FunFam" id="3.40.50.620:FF:000013">
    <property type="entry name" value="Pantothenate synthetase"/>
    <property type="match status" value="1"/>
</dbReference>
<keyword evidence="4 8" id="KW-0566">Pantothenate biosynthesis</keyword>
<dbReference type="FunFam" id="3.30.1300.10:FF:000001">
    <property type="entry name" value="Pantothenate synthetase"/>
    <property type="match status" value="1"/>
</dbReference>
<evidence type="ECO:0000256" key="3">
    <source>
        <dbReference type="ARBA" id="ARBA00022598"/>
    </source>
</evidence>